<dbReference type="InterPro" id="IPR055492">
    <property type="entry name" value="DUF7064"/>
</dbReference>
<dbReference type="EMBL" id="CAFBLK010000239">
    <property type="protein sequence ID" value="CAB4877459.1"/>
    <property type="molecule type" value="Genomic_DNA"/>
</dbReference>
<dbReference type="AlphaFoldDB" id="A0A6J7EA20"/>
<evidence type="ECO:0000313" key="3">
    <source>
        <dbReference type="EMBL" id="CAB4877459.1"/>
    </source>
</evidence>
<proteinExistence type="predicted"/>
<reference evidence="3" key="1">
    <citation type="submission" date="2020-05" db="EMBL/GenBank/DDBJ databases">
        <authorList>
            <person name="Chiriac C."/>
            <person name="Salcher M."/>
            <person name="Ghai R."/>
            <person name="Kavagutti S V."/>
        </authorList>
    </citation>
    <scope>NUCLEOTIDE SEQUENCE</scope>
</reference>
<sequence length="362" mass="40812">MGSVVIDPYLITGLRPTSSPAQDRAMRIRLDHADEYMHSLEEATNFNESMYFNVYDPAAQMGGFFRLGNRANEGYAEMTTCLYLPDGRVAFMFDRPKITTNDAFDAAGMRFDVVKPFESLKVTYSGRAVLLDDPLVMANPRRAFTESPWTEVEATLDYRGLSPMMGGEPVNDDGTALTEDLSGGFARGHYEQHVGARGSIRVGDEEWEIDGYGLRDHSWGPRYWQAPYYYRWLTMNFGDDAGFMISYIASADGGVRMGGVVFEDGKYTHIHHCEVETEWEGDDIYHRRIVAKAKAGDREYEITGEVMSLVPLRNRRVAPDGEKLVTRISEGMTRWTWNGRTGYGLSEYLDQIVDGRPVGSKA</sequence>
<dbReference type="SUPFAM" id="SSF159245">
    <property type="entry name" value="AttH-like"/>
    <property type="match status" value="1"/>
</dbReference>
<dbReference type="Pfam" id="PF23212">
    <property type="entry name" value="DUF7064"/>
    <property type="match status" value="1"/>
</dbReference>
<accession>A0A6J7EA20</accession>
<organism evidence="3">
    <name type="scientific">freshwater metagenome</name>
    <dbReference type="NCBI Taxonomy" id="449393"/>
    <lineage>
        <taxon>unclassified sequences</taxon>
        <taxon>metagenomes</taxon>
        <taxon>ecological metagenomes</taxon>
    </lineage>
</organism>
<dbReference type="PANTHER" id="PTHR34717">
    <property type="entry name" value="EG:BACR7A4.20 PROTEIN"/>
    <property type="match status" value="1"/>
</dbReference>
<feature type="domain" description="DUF7065" evidence="2">
    <location>
        <begin position="175"/>
        <end position="222"/>
    </location>
</feature>
<dbReference type="InterPro" id="IPR055493">
    <property type="entry name" value="DUF7065"/>
</dbReference>
<evidence type="ECO:0000259" key="2">
    <source>
        <dbReference type="Pfam" id="PF23213"/>
    </source>
</evidence>
<evidence type="ECO:0000259" key="1">
    <source>
        <dbReference type="Pfam" id="PF23212"/>
    </source>
</evidence>
<dbReference type="Pfam" id="PF23213">
    <property type="entry name" value="DUF7065"/>
    <property type="match status" value="1"/>
</dbReference>
<dbReference type="PANTHER" id="PTHR34717:SF1">
    <property type="entry name" value="EG:BACR7A4.20 PROTEIN"/>
    <property type="match status" value="1"/>
</dbReference>
<gene>
    <name evidence="3" type="ORF">UFOPK3317_01233</name>
</gene>
<name>A0A6J7EA20_9ZZZZ</name>
<feature type="domain" description="DUF7064" evidence="1">
    <location>
        <begin position="223"/>
        <end position="351"/>
    </location>
</feature>
<protein>
    <submittedName>
        <fullName evidence="3">Unannotated protein</fullName>
    </submittedName>
</protein>